<dbReference type="RefSeq" id="YP_009364305.1">
    <property type="nucleotide sequence ID" value="NC_034659.1"/>
</dbReference>
<name>A0A1W5T0G9_9HYPO</name>
<reference evidence="1" key="1">
    <citation type="submission" date="2017-02" db="EMBL/GenBank/DDBJ databases">
        <title>SMRT sequencing of the wild medicinal fungus Ophiocordyceps sinensis mitochondrial genome reveals phylogenetic relationship and depicts a genome-wide modification map.</title>
        <authorList>
            <person name="Liu D."/>
            <person name="Kang X."/>
            <person name="Hu L."/>
        </authorList>
    </citation>
    <scope>NUCLEOTIDE SEQUENCE</scope>
</reference>
<dbReference type="GO" id="GO:0004519">
    <property type="term" value="F:endonuclease activity"/>
    <property type="evidence" value="ECO:0007669"/>
    <property type="project" value="UniProtKB-KW"/>
</dbReference>
<geneLocation type="mitochondrion" evidence="1"/>
<keyword evidence="1" id="KW-0378">Hydrolase</keyword>
<organism evidence="1">
    <name type="scientific">Ophiocordyceps sinensis</name>
    <dbReference type="NCBI Taxonomy" id="72228"/>
    <lineage>
        <taxon>Eukaryota</taxon>
        <taxon>Fungi</taxon>
        <taxon>Dikarya</taxon>
        <taxon>Ascomycota</taxon>
        <taxon>Pezizomycotina</taxon>
        <taxon>Sordariomycetes</taxon>
        <taxon>Hypocreomycetidae</taxon>
        <taxon>Hypocreales</taxon>
        <taxon>Ophiocordycipitaceae</taxon>
        <taxon>Ophiocordyceps</taxon>
    </lineage>
</organism>
<dbReference type="InterPro" id="IPR027434">
    <property type="entry name" value="Homing_endonucl"/>
</dbReference>
<reference evidence="2" key="2">
    <citation type="submission" date="2018-05" db="EMBL/GenBank/DDBJ databases">
        <authorList>
            <person name="Zhang Y."/>
        </authorList>
    </citation>
    <scope>NUCLEOTIDE SEQUENCE</scope>
</reference>
<dbReference type="Gene3D" id="3.10.28.10">
    <property type="entry name" value="Homing endonucleases"/>
    <property type="match status" value="1"/>
</dbReference>
<sequence length="191" mass="22825">MSLCSKFNTSFMCKLRTKFNTSFRYYSKFNTSIRNYSKLSTSFRYYSNIKLYDQYSYITSEILNKLLANQQVSISQVELDRLKTIPGVKFDLPLTTKQLLRGGNYQKRLSATRYFYNYLSLLLSTRGHSTFSKGYKDHEGFMDWFRGFSDAEGCFYISKIFFCFKIKLHLDDIEVLHRIQKKFNYRICNNY</sequence>
<gene>
    <name evidence="1" type="primary">orf191</name>
</gene>
<keyword evidence="1" id="KW-0496">Mitochondrion</keyword>
<dbReference type="AlphaFoldDB" id="A0A1W5T0G9"/>
<keyword evidence="1" id="KW-0255">Endonuclease</keyword>
<dbReference type="GeneID" id="32888763"/>
<proteinExistence type="predicted"/>
<dbReference type="EMBL" id="MH400233">
    <property type="protein sequence ID" value="QDH07194.1"/>
    <property type="molecule type" value="Genomic_DNA"/>
</dbReference>
<accession>A0A1W5T0G9</accession>
<protein>
    <submittedName>
        <fullName evidence="1">GIY-YIG endonuclease</fullName>
    </submittedName>
</protein>
<keyword evidence="1" id="KW-0540">Nuclease</keyword>
<dbReference type="EMBL" id="KY622006">
    <property type="protein sequence ID" value="ARF03428.1"/>
    <property type="molecule type" value="Genomic_DNA"/>
</dbReference>
<dbReference type="SUPFAM" id="SSF55608">
    <property type="entry name" value="Homing endonucleases"/>
    <property type="match status" value="1"/>
</dbReference>
<evidence type="ECO:0000313" key="1">
    <source>
        <dbReference type="EMBL" id="ARF03428.1"/>
    </source>
</evidence>
<evidence type="ECO:0000313" key="2">
    <source>
        <dbReference type="EMBL" id="QDH07194.1"/>
    </source>
</evidence>